<feature type="binding site" evidence="9">
    <location>
        <position position="36"/>
    </location>
    <ligand>
        <name>(6S)-5-formyl-5,6,7,8-tetrahydrofolate</name>
        <dbReference type="ChEBI" id="CHEBI:57457"/>
    </ligand>
</feature>
<dbReference type="InterPro" id="IPR027368">
    <property type="entry name" value="MnmE_dom2"/>
</dbReference>
<accession>A0A2A4X4D1</accession>
<comment type="similarity">
    <text evidence="1 9 10">Belongs to the TRAFAC class TrmE-Era-EngA-EngB-Septin-like GTPase superfamily. TrmE GTPase family.</text>
</comment>
<comment type="cofactor">
    <cofactor evidence="9">
        <name>K(+)</name>
        <dbReference type="ChEBI" id="CHEBI:29103"/>
    </cofactor>
    <text evidence="9">Binds 1 potassium ion per subunit.</text>
</comment>
<sequence length="460" mass="50767">MAYRPPVDFSHNLDHYSDTIVARATPLGSGGVAIIRLSGPQAVNIANLLVSKDLSNYENRKAYFTTFIDSQKALIDEGLVLVMQGPNSYTGEDVVELQCHGGMFVVEKILSTAVEFGARMATGGEFTKRAFLNGKIDLTKAEGICDMIAAKSKTSHEAAVNHLSGKLESTIHRLMDDLIDMAAHFEVSVDYPEEELEIDTKESMLILLKTKIGSIDNLLATFQSGHKAKTGTSVCLIGSPNVGKSSIMNTLLKQQRCIVTSTPGTTRDFIEEDFFIQGTHFHLKDTAGIRATRSNIEKEGIKASWQAISDTDIVIFVLDTTAPIHRTILDKLNKDKTVVVWNKIDLKEPQEKLNFPHIAHLSAKNGQGMHLLEEKLLNLAAQESKENKNAILITSSRHKKLLEEAKEDFLRVQEGLKQNLGFELLAFDMKSGLNHLSSIIGRNISEDILSSVFNNFCVGK</sequence>
<dbReference type="Gene3D" id="3.40.50.300">
    <property type="entry name" value="P-loop containing nucleotide triphosphate hydrolases"/>
    <property type="match status" value="1"/>
</dbReference>
<dbReference type="CDD" id="cd04164">
    <property type="entry name" value="trmE"/>
    <property type="match status" value="1"/>
</dbReference>
<reference evidence="15" key="1">
    <citation type="submission" date="2017-08" db="EMBL/GenBank/DDBJ databases">
        <title>A dynamic microbial community with high functional redundancy inhabits the cold, oxic subseafloor aquifer.</title>
        <authorList>
            <person name="Tully B.J."/>
            <person name="Wheat C.G."/>
            <person name="Glazer B.T."/>
            <person name="Huber J.A."/>
        </authorList>
    </citation>
    <scope>NUCLEOTIDE SEQUENCE [LARGE SCALE GENOMIC DNA]</scope>
</reference>
<evidence type="ECO:0000256" key="3">
    <source>
        <dbReference type="ARBA" id="ARBA00022723"/>
    </source>
</evidence>
<evidence type="ECO:0000256" key="4">
    <source>
        <dbReference type="ARBA" id="ARBA00022741"/>
    </source>
</evidence>
<gene>
    <name evidence="9 14" type="primary">trmE</name>
    <name evidence="9" type="synonym">mnmE</name>
    <name evidence="14" type="ORF">COB21_03140</name>
</gene>
<dbReference type="CDD" id="cd14858">
    <property type="entry name" value="TrmE_N"/>
    <property type="match status" value="1"/>
</dbReference>
<organism evidence="14 15">
    <name type="scientific">Aerophobetes bacterium</name>
    <dbReference type="NCBI Taxonomy" id="2030807"/>
    <lineage>
        <taxon>Bacteria</taxon>
        <taxon>Candidatus Aerophobota</taxon>
    </lineage>
</organism>
<dbReference type="NCBIfam" id="TIGR00450">
    <property type="entry name" value="mnmE_trmE_thdF"/>
    <property type="match status" value="1"/>
</dbReference>
<feature type="binding site" evidence="9">
    <location>
        <begin position="285"/>
        <end position="288"/>
    </location>
    <ligand>
        <name>GTP</name>
        <dbReference type="ChEBI" id="CHEBI:37565"/>
    </ligand>
</feature>
<dbReference type="NCBIfam" id="NF003661">
    <property type="entry name" value="PRK05291.1-3"/>
    <property type="match status" value="1"/>
</dbReference>
<keyword evidence="7 9" id="KW-0630">Potassium</keyword>
<dbReference type="InterPro" id="IPR004520">
    <property type="entry name" value="GTPase_MnmE"/>
</dbReference>
<feature type="domain" description="MnmE helical" evidence="13">
    <location>
        <begin position="138"/>
        <end position="457"/>
    </location>
</feature>
<keyword evidence="6 9" id="KW-0460">Magnesium</keyword>
<feature type="binding site" evidence="9">
    <location>
        <position position="266"/>
    </location>
    <ligand>
        <name>Mg(2+)</name>
        <dbReference type="ChEBI" id="CHEBI:18420"/>
    </ligand>
</feature>
<dbReference type="FunFam" id="3.30.1360.120:FF:000003">
    <property type="entry name" value="tRNA modification GTPase MnmE"/>
    <property type="match status" value="1"/>
</dbReference>
<dbReference type="Pfam" id="PF12631">
    <property type="entry name" value="MnmE_helical"/>
    <property type="match status" value="1"/>
</dbReference>
<evidence type="ECO:0000259" key="11">
    <source>
        <dbReference type="Pfam" id="PF01926"/>
    </source>
</evidence>
<dbReference type="GO" id="GO:0030488">
    <property type="term" value="P:tRNA methylation"/>
    <property type="evidence" value="ECO:0007669"/>
    <property type="project" value="TreeGrafter"/>
</dbReference>
<evidence type="ECO:0000256" key="6">
    <source>
        <dbReference type="ARBA" id="ARBA00022842"/>
    </source>
</evidence>
<evidence type="ECO:0000256" key="2">
    <source>
        <dbReference type="ARBA" id="ARBA00022694"/>
    </source>
</evidence>
<dbReference type="NCBIfam" id="TIGR00231">
    <property type="entry name" value="small_GTP"/>
    <property type="match status" value="1"/>
</dbReference>
<dbReference type="EC" id="3.6.-.-" evidence="9"/>
<feature type="binding site" evidence="9">
    <location>
        <position position="460"/>
    </location>
    <ligand>
        <name>(6S)-5-formyl-5,6,7,8-tetrahydrofolate</name>
        <dbReference type="ChEBI" id="CHEBI:57457"/>
    </ligand>
</feature>
<evidence type="ECO:0000313" key="14">
    <source>
        <dbReference type="EMBL" id="PCI77374.1"/>
    </source>
</evidence>
<dbReference type="EMBL" id="NVUK01000017">
    <property type="protein sequence ID" value="PCI77374.1"/>
    <property type="molecule type" value="Genomic_DNA"/>
</dbReference>
<evidence type="ECO:0000256" key="7">
    <source>
        <dbReference type="ARBA" id="ARBA00022958"/>
    </source>
</evidence>
<feature type="binding site" evidence="9">
    <location>
        <position position="135"/>
    </location>
    <ligand>
        <name>(6S)-5-formyl-5,6,7,8-tetrahydrofolate</name>
        <dbReference type="ChEBI" id="CHEBI:57457"/>
    </ligand>
</feature>
<evidence type="ECO:0000256" key="9">
    <source>
        <dbReference type="HAMAP-Rule" id="MF_00379"/>
    </source>
</evidence>
<dbReference type="Pfam" id="PF10396">
    <property type="entry name" value="TrmE_N"/>
    <property type="match status" value="1"/>
</dbReference>
<dbReference type="InterPro" id="IPR031168">
    <property type="entry name" value="G_TrmE"/>
</dbReference>
<keyword evidence="9" id="KW-0963">Cytoplasm</keyword>
<keyword evidence="4 9" id="KW-0547">Nucleotide-binding</keyword>
<comment type="function">
    <text evidence="9">Exhibits a very high intrinsic GTPase hydrolysis rate. Involved in the addition of a carboxymethylaminomethyl (cmnm) group at the wobble position (U34) of certain tRNAs, forming tRNA-cmnm(5)s(2)U34.</text>
</comment>
<dbReference type="InterPro" id="IPR027266">
    <property type="entry name" value="TrmE/GcvT-like"/>
</dbReference>
<dbReference type="Pfam" id="PF01926">
    <property type="entry name" value="MMR_HSR1"/>
    <property type="match status" value="1"/>
</dbReference>
<dbReference type="HAMAP" id="MF_00379">
    <property type="entry name" value="GTPase_MnmE"/>
    <property type="match status" value="1"/>
</dbReference>
<dbReference type="GO" id="GO:0046872">
    <property type="term" value="F:metal ion binding"/>
    <property type="evidence" value="ECO:0007669"/>
    <property type="project" value="UniProtKB-KW"/>
</dbReference>
<evidence type="ECO:0000256" key="5">
    <source>
        <dbReference type="ARBA" id="ARBA00022801"/>
    </source>
</evidence>
<keyword evidence="2 9" id="KW-0819">tRNA processing</keyword>
<evidence type="ECO:0000256" key="10">
    <source>
        <dbReference type="RuleBase" id="RU003313"/>
    </source>
</evidence>
<dbReference type="InterPro" id="IPR005225">
    <property type="entry name" value="Small_GTP-bd"/>
</dbReference>
<proteinExistence type="inferred from homology"/>
<evidence type="ECO:0000313" key="15">
    <source>
        <dbReference type="Proteomes" id="UP000218775"/>
    </source>
</evidence>
<dbReference type="Proteomes" id="UP000218775">
    <property type="component" value="Unassembled WGS sequence"/>
</dbReference>
<comment type="subunit">
    <text evidence="9">Homodimer. Heterotetramer of two MnmE and two MnmG subunits.</text>
</comment>
<protein>
    <recommendedName>
        <fullName evidence="9">tRNA modification GTPase MnmE</fullName>
        <ecNumber evidence="9">3.6.-.-</ecNumber>
    </recommendedName>
</protein>
<dbReference type="AlphaFoldDB" id="A0A2A4X4D1"/>
<dbReference type="Gene3D" id="3.30.1360.120">
    <property type="entry name" value="Probable tRNA modification gtpase trme, domain 1"/>
    <property type="match status" value="1"/>
</dbReference>
<feature type="binding site" evidence="9">
    <location>
        <begin position="260"/>
        <end position="266"/>
    </location>
    <ligand>
        <name>GTP</name>
        <dbReference type="ChEBI" id="CHEBI:37565"/>
    </ligand>
</feature>
<feature type="binding site" evidence="9">
    <location>
        <begin position="241"/>
        <end position="246"/>
    </location>
    <ligand>
        <name>GTP</name>
        <dbReference type="ChEBI" id="CHEBI:37565"/>
    </ligand>
</feature>
<dbReference type="GO" id="GO:0002098">
    <property type="term" value="P:tRNA wobble uridine modification"/>
    <property type="evidence" value="ECO:0007669"/>
    <property type="project" value="TreeGrafter"/>
</dbReference>
<dbReference type="InterPro" id="IPR027417">
    <property type="entry name" value="P-loop_NTPase"/>
</dbReference>
<dbReference type="InterPro" id="IPR006073">
    <property type="entry name" value="GTP-bd"/>
</dbReference>
<keyword evidence="5 9" id="KW-0378">Hydrolase</keyword>
<dbReference type="InterPro" id="IPR025867">
    <property type="entry name" value="MnmE_helical"/>
</dbReference>
<name>A0A2A4X4D1_UNCAE</name>
<dbReference type="GO" id="GO:0005525">
    <property type="term" value="F:GTP binding"/>
    <property type="evidence" value="ECO:0007669"/>
    <property type="project" value="UniProtKB-UniRule"/>
</dbReference>
<dbReference type="GO" id="GO:0003924">
    <property type="term" value="F:GTPase activity"/>
    <property type="evidence" value="ECO:0007669"/>
    <property type="project" value="UniProtKB-UniRule"/>
</dbReference>
<comment type="subcellular location">
    <subcellularLocation>
        <location evidence="9">Cytoplasm</location>
    </subcellularLocation>
</comment>
<dbReference type="InterPro" id="IPR018948">
    <property type="entry name" value="GTP-bd_TrmE_N"/>
</dbReference>
<dbReference type="SUPFAM" id="SSF52540">
    <property type="entry name" value="P-loop containing nucleoside triphosphate hydrolases"/>
    <property type="match status" value="1"/>
</dbReference>
<feature type="domain" description="GTP-binding protein TrmE N-terminal" evidence="12">
    <location>
        <begin position="19"/>
        <end position="135"/>
    </location>
</feature>
<dbReference type="Gene3D" id="1.20.120.430">
    <property type="entry name" value="tRNA modification GTPase MnmE domain 2"/>
    <property type="match status" value="1"/>
</dbReference>
<keyword evidence="8 9" id="KW-0342">GTP-binding</keyword>
<feature type="binding site" evidence="9">
    <location>
        <position position="96"/>
    </location>
    <ligand>
        <name>(6S)-5-formyl-5,6,7,8-tetrahydrofolate</name>
        <dbReference type="ChEBI" id="CHEBI:57457"/>
    </ligand>
</feature>
<dbReference type="GO" id="GO:0005829">
    <property type="term" value="C:cytosol"/>
    <property type="evidence" value="ECO:0007669"/>
    <property type="project" value="TreeGrafter"/>
</dbReference>
<comment type="caution">
    <text evidence="14">The sequence shown here is derived from an EMBL/GenBank/DDBJ whole genome shotgun (WGS) entry which is preliminary data.</text>
</comment>
<evidence type="ECO:0000259" key="12">
    <source>
        <dbReference type="Pfam" id="PF10396"/>
    </source>
</evidence>
<dbReference type="PANTHER" id="PTHR42714:SF2">
    <property type="entry name" value="TRNA MODIFICATION GTPASE GTPBP3, MITOCHONDRIAL"/>
    <property type="match status" value="1"/>
</dbReference>
<evidence type="ECO:0000256" key="8">
    <source>
        <dbReference type="ARBA" id="ARBA00023134"/>
    </source>
</evidence>
<feature type="domain" description="G" evidence="11">
    <location>
        <begin position="234"/>
        <end position="343"/>
    </location>
</feature>
<dbReference type="PANTHER" id="PTHR42714">
    <property type="entry name" value="TRNA MODIFICATION GTPASE GTPBP3"/>
    <property type="match status" value="1"/>
</dbReference>
<keyword evidence="3 9" id="KW-0479">Metal-binding</keyword>
<evidence type="ECO:0000259" key="13">
    <source>
        <dbReference type="Pfam" id="PF12631"/>
    </source>
</evidence>
<evidence type="ECO:0000256" key="1">
    <source>
        <dbReference type="ARBA" id="ARBA00011043"/>
    </source>
</evidence>
<comment type="caution">
    <text evidence="9">Lacks conserved residue(s) required for the propagation of feature annotation.</text>
</comment>
<dbReference type="GO" id="GO:0042802">
    <property type="term" value="F:identical protein binding"/>
    <property type="evidence" value="ECO:0007669"/>
    <property type="project" value="UniProtKB-ARBA"/>
</dbReference>
<feature type="binding site" evidence="9">
    <location>
        <position position="245"/>
    </location>
    <ligand>
        <name>Mg(2+)</name>
        <dbReference type="ChEBI" id="CHEBI:18420"/>
    </ligand>
</feature>